<accession>A0AC35TW82</accession>
<protein>
    <submittedName>
        <fullName evidence="2">RRM domain-containing protein</fullName>
    </submittedName>
</protein>
<reference evidence="2" key="1">
    <citation type="submission" date="2016-11" db="UniProtKB">
        <authorList>
            <consortium name="WormBaseParasite"/>
        </authorList>
    </citation>
    <scope>IDENTIFICATION</scope>
    <source>
        <strain evidence="2">KR3021</strain>
    </source>
</reference>
<evidence type="ECO:0000313" key="1">
    <source>
        <dbReference type="Proteomes" id="UP000095286"/>
    </source>
</evidence>
<proteinExistence type="predicted"/>
<sequence>MGKSRRSRSHSTSSSDVSETGSITDSDSGEDLSRKTSNATGTKQDGSAQFNPTQIPPTIPTIIKKDFRGRKDSRKHLSQFYKERFGSHSPDEYVNLRFSNFDMKLSKDEIRKILETEFRDLAPFEIKVVRNPDDDRRLAYVNFNKKDSAKFVRNSMLNKLQHSLGKDLFVDPAGVLRDQEGKYIPDRYNRALQAQHDRSPNRGGGGGNQNNYRQNNQMDRGNNSRQMGGGNNNPMNNKQNNRAGMPTFNLKQGDSEATRTLFVGNMPADIAEHEIRGVFEKYGAIEDIDIKNPADTNAAYSFVLFQKLECAIEALKNEHDKAIRPNSSRCKIGYGKSQQSSRLWIGSLDEVVTVDMLKREFSRYGTIEHVDYVDGQDIAYIKFGDQNSASDACKGMKGFMFGEKKICVDYAKEDTSRSRVSKESTSTKRDHRDSGSKRYDEHDYRRSSDHRRERSKSPRSSERSSKRKSEENTRKRGHSISSDSGSDAGTSTKRIRAATRSPVEAPPTELIADTEEELIKVRTPTWIGKIQLKKSEYVVKCSRIYGNEDLVLNLLRDDFGTAHCLKITQRLPLRNVENLETRFTDQKPEQMALLIAMEHKSETPFSGLIEYLMSKDAAGLVPFPNHIVYLIPQCEMTDNVIKSYAPGVTILKPGSKKYLLVAVGKEERFMNGLNNE</sequence>
<dbReference type="WBParaSite" id="RSKR_0000513300.1">
    <property type="protein sequence ID" value="RSKR_0000513300.1"/>
    <property type="gene ID" value="RSKR_0000513300"/>
</dbReference>
<evidence type="ECO:0000313" key="2">
    <source>
        <dbReference type="WBParaSite" id="RSKR_0000513300.1"/>
    </source>
</evidence>
<dbReference type="Proteomes" id="UP000095286">
    <property type="component" value="Unplaced"/>
</dbReference>
<organism evidence="1 2">
    <name type="scientific">Rhabditophanes sp. KR3021</name>
    <dbReference type="NCBI Taxonomy" id="114890"/>
    <lineage>
        <taxon>Eukaryota</taxon>
        <taxon>Metazoa</taxon>
        <taxon>Ecdysozoa</taxon>
        <taxon>Nematoda</taxon>
        <taxon>Chromadorea</taxon>
        <taxon>Rhabditida</taxon>
        <taxon>Tylenchina</taxon>
        <taxon>Panagrolaimomorpha</taxon>
        <taxon>Strongyloidoidea</taxon>
        <taxon>Alloionematidae</taxon>
        <taxon>Rhabditophanes</taxon>
    </lineage>
</organism>
<name>A0AC35TW82_9BILA</name>